<dbReference type="OrthoDB" id="513341at2759"/>
<evidence type="ECO:0000256" key="1">
    <source>
        <dbReference type="ARBA" id="ARBA00011975"/>
    </source>
</evidence>
<proteinExistence type="predicted"/>
<keyword evidence="7" id="KW-1185">Reference proteome</keyword>
<keyword evidence="4" id="KW-0949">S-adenosyl-L-methionine</keyword>
<feature type="compositionally biased region" description="Polar residues" evidence="5">
    <location>
        <begin position="496"/>
        <end position="506"/>
    </location>
</feature>
<feature type="compositionally biased region" description="Gly residues" evidence="5">
    <location>
        <begin position="838"/>
        <end position="851"/>
    </location>
</feature>
<feature type="compositionally biased region" description="Acidic residues" evidence="5">
    <location>
        <begin position="1080"/>
        <end position="1090"/>
    </location>
</feature>
<evidence type="ECO:0000313" key="6">
    <source>
        <dbReference type="EMBL" id="PNH10666.1"/>
    </source>
</evidence>
<reference evidence="6 7" key="1">
    <citation type="journal article" date="2017" name="Mol. Biol. Evol.">
        <title>The 4-celled Tetrabaena socialis nuclear genome reveals the essential components for genetic control of cell number at the origin of multicellularity in the volvocine lineage.</title>
        <authorList>
            <person name="Featherston J."/>
            <person name="Arakaki Y."/>
            <person name="Hanschen E.R."/>
            <person name="Ferris P.J."/>
            <person name="Michod R.E."/>
            <person name="Olson B.J.S.C."/>
            <person name="Nozaki H."/>
            <person name="Durand P.M."/>
        </authorList>
    </citation>
    <scope>NUCLEOTIDE SEQUENCE [LARGE SCALE GENOMIC DNA]</scope>
    <source>
        <strain evidence="6 7">NIES-571</strain>
    </source>
</reference>
<dbReference type="SUPFAM" id="SSF53335">
    <property type="entry name" value="S-adenosyl-L-methionine-dependent methyltransferases"/>
    <property type="match status" value="1"/>
</dbReference>
<accession>A0A2J8ADU0</accession>
<feature type="region of interest" description="Disordered" evidence="5">
    <location>
        <begin position="1139"/>
        <end position="1188"/>
    </location>
</feature>
<evidence type="ECO:0000256" key="5">
    <source>
        <dbReference type="SAM" id="MobiDB-lite"/>
    </source>
</evidence>
<organism evidence="6 7">
    <name type="scientific">Tetrabaena socialis</name>
    <dbReference type="NCBI Taxonomy" id="47790"/>
    <lineage>
        <taxon>Eukaryota</taxon>
        <taxon>Viridiplantae</taxon>
        <taxon>Chlorophyta</taxon>
        <taxon>core chlorophytes</taxon>
        <taxon>Chlorophyceae</taxon>
        <taxon>CS clade</taxon>
        <taxon>Chlamydomonadales</taxon>
        <taxon>Tetrabaenaceae</taxon>
        <taxon>Tetrabaena</taxon>
    </lineage>
</organism>
<dbReference type="GO" id="GO:0005634">
    <property type="term" value="C:nucleus"/>
    <property type="evidence" value="ECO:0007669"/>
    <property type="project" value="TreeGrafter"/>
</dbReference>
<dbReference type="Gene3D" id="3.40.50.150">
    <property type="entry name" value="Vaccinia Virus protein VP39"/>
    <property type="match status" value="1"/>
</dbReference>
<feature type="region of interest" description="Disordered" evidence="5">
    <location>
        <begin position="383"/>
        <end position="424"/>
    </location>
</feature>
<dbReference type="EC" id="2.1.1.37" evidence="1"/>
<evidence type="ECO:0000256" key="4">
    <source>
        <dbReference type="ARBA" id="ARBA00022691"/>
    </source>
</evidence>
<keyword evidence="3 6" id="KW-0808">Transferase</keyword>
<feature type="region of interest" description="Disordered" evidence="5">
    <location>
        <begin position="1080"/>
        <end position="1118"/>
    </location>
</feature>
<feature type="compositionally biased region" description="Low complexity" evidence="5">
    <location>
        <begin position="743"/>
        <end position="765"/>
    </location>
</feature>
<dbReference type="GO" id="GO:0044027">
    <property type="term" value="P:negative regulation of gene expression via chromosomal CpG island methylation"/>
    <property type="evidence" value="ECO:0007669"/>
    <property type="project" value="TreeGrafter"/>
</dbReference>
<keyword evidence="2 6" id="KW-0489">Methyltransferase</keyword>
<feature type="region of interest" description="Disordered" evidence="5">
    <location>
        <begin position="703"/>
        <end position="765"/>
    </location>
</feature>
<dbReference type="InterPro" id="IPR031303">
    <property type="entry name" value="C5_meth_CS"/>
</dbReference>
<comment type="caution">
    <text evidence="6">The sequence shown here is derived from an EMBL/GenBank/DDBJ whole genome shotgun (WGS) entry which is preliminary data.</text>
</comment>
<name>A0A2J8ADU0_9CHLO</name>
<dbReference type="InterPro" id="IPR050390">
    <property type="entry name" value="C5-Methyltransferase"/>
</dbReference>
<feature type="region of interest" description="Disordered" evidence="5">
    <location>
        <begin position="186"/>
        <end position="207"/>
    </location>
</feature>
<dbReference type="GO" id="GO:0003886">
    <property type="term" value="F:DNA (cytosine-5-)-methyltransferase activity"/>
    <property type="evidence" value="ECO:0007669"/>
    <property type="project" value="UniProtKB-EC"/>
</dbReference>
<dbReference type="InterPro" id="IPR001525">
    <property type="entry name" value="C5_MeTfrase"/>
</dbReference>
<feature type="compositionally biased region" description="Basic and acidic residues" evidence="5">
    <location>
        <begin position="722"/>
        <end position="732"/>
    </location>
</feature>
<feature type="region of interest" description="Disordered" evidence="5">
    <location>
        <begin position="1222"/>
        <end position="1253"/>
    </location>
</feature>
<dbReference type="GO" id="GO:0003677">
    <property type="term" value="F:DNA binding"/>
    <property type="evidence" value="ECO:0007669"/>
    <property type="project" value="TreeGrafter"/>
</dbReference>
<gene>
    <name evidence="6" type="ORF">TSOC_002626</name>
</gene>
<dbReference type="GO" id="GO:0032259">
    <property type="term" value="P:methylation"/>
    <property type="evidence" value="ECO:0007669"/>
    <property type="project" value="UniProtKB-KW"/>
</dbReference>
<evidence type="ECO:0000313" key="7">
    <source>
        <dbReference type="Proteomes" id="UP000236333"/>
    </source>
</evidence>
<feature type="region of interest" description="Disordered" evidence="5">
    <location>
        <begin position="597"/>
        <end position="681"/>
    </location>
</feature>
<dbReference type="Proteomes" id="UP000236333">
    <property type="component" value="Unassembled WGS sequence"/>
</dbReference>
<sequence>MATPIGGARFAVATTTGASQFASRPTSLPQFIAPRGLARSSTSTCPRLDHLPLRGGCRAVARPIVASAAGSASVTARRGASRRRQRTPADQGDPDDNAGAFQGYDAAEEWGTAASLKDHAAEEGGPLPLLELPISCKSTLGTLFTDPSGGMWVRCGCNECTAAAAEVDVQPQQEGVARAVVLAEHGNGASPARPSPEQQQQQSRGVMLPSRWEAHCGAAACKAWKRSIKVPPAAAAAAAAARAALPSSHARGGGGRSEVGTACTALPAAVGATHPAGGSVTEGRPLQWQLRELGLTIVNPLKPGRPPTLVFTNIAPAFSGSTKPAFPGSTKPAISRSTKPAFAGSTKPGGSDGRSGEARGRSARAAQGQVRAIAQLPPLVPQLASGAAEDSQSGGEGGTASSAGTSVIGPTAGEAAADGGGPTRLEARERPAALTFAPLAVSCKGVAGVLLTDADCGMWVRCGCGVCAAAAAQGPSKQEPPPQPQAQGQRQRRLKQPTQAQDQQLHQQREREQVLGPGEAGQGSLMTPSSWESHCGAGSKRWMASIKVQQAAESEGAAGAAGEAGAVGEAREAVGEAAARAAAPPLVSLGAHLRLRGSAARSGRPPVLVHTGDTAPEREEPRGQRGLLRRTKVPECKEQRAQSGRRQTKAAECEEPRAQSGQRQTEASGGDNAPPIGPVLPDATTRLVHDIWATYFERERQLERQQLQQQHGMQGVGAHVSAEGHDMKSCSREDEDAPGVPASSRNNGAGVSRSSSSGISSSCSNVGTEALDRVAASAGVSIGSASEVHSRPHPSWALEGVSAAPEGNPTPVRLAASAASADGALRLSRGTVVRRQDGGGGGGGGEGGAGDEAGGQLGLVIGLGLLSGVERKGGGEEGVEGGVEGEAVLQVLPVIRGCHTVLGDAAADGDLFLLNPAPARASLSGGTGGHMVVASRALKGPGVEAGRRAAAEVLRPAREVWALAEVAEVVAQVDLGHTDRPTAGERVTPAAAAAETGPISSAAAPSVPYRCRSVYCPQQGVLRPLRPEADVPGAPPAEDPAWSAPRAGDAGGMLLLLPQPAQEHAPGDFMYVHGSTLEAAEAEAEMEAEAEAGSGRSPPSPPSRSKRSVGGAASTAGGAVLPQRPWEVVQLLAVEAGEAQRQAPQEGDEAGCAQGRAGPARAQPSGARRRSAAAAPLSTAGQRLGGQREAPLLVQVRRFHRPERVSQDTAYRAGWWDLYAPPSLPHPHPPPPPPPPPQSAQAPPGEEQQLAPVAAAPRQRLRLLAAAVGGKCAAVLPATGGSRGEELPYDSPSIREYDTFTVVGSYDPAVPGVTGPPPALLWPLDAATPGDGAPAASSVVPGKAAGGAGIGAGGARAAGSTAVAAPSAAGPPRPGTAVAPLAAMDVFAGCGGLSQGLLQSGVAVSRWAVELDPHAAAAFAANNPGAAVFNADCTTLLAAAMSKADAAERCVATPACLAAAERLDPALVARLPAPGQVGLLAGGPPCPGFSGLNRNRHLQPAHQLNSLGEPLVPPALARGADSNGGFAGMYGRLPWDCSFRTAITEPGMERGSGWSAHPEQDRLLSVRESARSQGFPDHFRFAGPVEARYRQVGNAVPPPLARALGAQLLLGLLQEQERAQGSVTDVRDKCAGLDEL</sequence>
<feature type="region of interest" description="Disordered" evidence="5">
    <location>
        <begin position="1026"/>
        <end position="1046"/>
    </location>
</feature>
<evidence type="ECO:0000256" key="2">
    <source>
        <dbReference type="ARBA" id="ARBA00022603"/>
    </source>
</evidence>
<dbReference type="PANTHER" id="PTHR10629:SF52">
    <property type="entry name" value="DNA (CYTOSINE-5)-METHYLTRANSFERASE 1"/>
    <property type="match status" value="1"/>
</dbReference>
<dbReference type="Gene3D" id="3.90.120.10">
    <property type="entry name" value="DNA Methylase, subunit A, domain 2"/>
    <property type="match status" value="1"/>
</dbReference>
<dbReference type="Pfam" id="PF00145">
    <property type="entry name" value="DNA_methylase"/>
    <property type="match status" value="1"/>
</dbReference>
<feature type="compositionally biased region" description="Low complexity" evidence="5">
    <location>
        <begin position="1108"/>
        <end position="1118"/>
    </location>
</feature>
<dbReference type="InterPro" id="IPR029063">
    <property type="entry name" value="SAM-dependent_MTases_sf"/>
</dbReference>
<feature type="compositionally biased region" description="Pro residues" evidence="5">
    <location>
        <begin position="1222"/>
        <end position="1238"/>
    </location>
</feature>
<protein>
    <recommendedName>
        <fullName evidence="1">DNA (cytosine-5-)-methyltransferase</fullName>
        <ecNumber evidence="1">2.1.1.37</ecNumber>
    </recommendedName>
</protein>
<evidence type="ECO:0000256" key="3">
    <source>
        <dbReference type="ARBA" id="ARBA00022679"/>
    </source>
</evidence>
<dbReference type="PROSITE" id="PS00095">
    <property type="entry name" value="C5_MTASE_2"/>
    <property type="match status" value="1"/>
</dbReference>
<feature type="region of interest" description="Disordered" evidence="5">
    <location>
        <begin position="517"/>
        <end position="536"/>
    </location>
</feature>
<dbReference type="EMBL" id="PGGS01000050">
    <property type="protein sequence ID" value="PNH10666.1"/>
    <property type="molecule type" value="Genomic_DNA"/>
</dbReference>
<feature type="compositionally biased region" description="Low complexity" evidence="5">
    <location>
        <begin position="1239"/>
        <end position="1253"/>
    </location>
</feature>
<dbReference type="PANTHER" id="PTHR10629">
    <property type="entry name" value="CYTOSINE-SPECIFIC METHYLTRANSFERASE"/>
    <property type="match status" value="1"/>
</dbReference>
<feature type="region of interest" description="Disordered" evidence="5">
    <location>
        <begin position="71"/>
        <end position="101"/>
    </location>
</feature>
<feature type="region of interest" description="Disordered" evidence="5">
    <location>
        <begin position="320"/>
        <end position="368"/>
    </location>
</feature>
<feature type="compositionally biased region" description="Low complexity" evidence="5">
    <location>
        <begin position="1155"/>
        <end position="1180"/>
    </location>
</feature>
<feature type="region of interest" description="Disordered" evidence="5">
    <location>
        <begin position="473"/>
        <end position="512"/>
    </location>
</feature>
<feature type="region of interest" description="Disordered" evidence="5">
    <location>
        <begin position="827"/>
        <end position="851"/>
    </location>
</feature>